<dbReference type="InterPro" id="IPR039418">
    <property type="entry name" value="LexA-like"/>
</dbReference>
<reference evidence="1" key="1">
    <citation type="submission" date="2022-02" db="EMBL/GenBank/DDBJ databases">
        <title>Characterization of Tn125 harboring carbapenem-resistant Acinetobacter bereziniae clinical isolates.</title>
        <authorList>
            <person name="Wong N.-K."/>
            <person name="Pan Q."/>
        </authorList>
    </citation>
    <scope>NUCLEOTIDE SEQUENCE</scope>
    <source>
        <strain evidence="1">GD03393</strain>
    </source>
</reference>
<name>A0A8I1AR76_ACIBZ</name>
<dbReference type="GO" id="GO:0003887">
    <property type="term" value="F:DNA-directed DNA polymerase activity"/>
    <property type="evidence" value="ECO:0007669"/>
    <property type="project" value="UniProtKB-EC"/>
</dbReference>
<accession>A0A8I1AR76</accession>
<keyword evidence="1" id="KW-0808">Transferase</keyword>
<protein>
    <submittedName>
        <fullName evidence="1">Translesion error-prone DNA polymerase V autoproteolytic subunit</fullName>
        <ecNumber evidence="1">2.7.7.7</ecNumber>
    </submittedName>
</protein>
<dbReference type="InterPro" id="IPR015927">
    <property type="entry name" value="Peptidase_S24_S26A/B/C"/>
</dbReference>
<proteinExistence type="predicted"/>
<organism evidence="1 2">
    <name type="scientific">Acinetobacter bereziniae</name>
    <name type="common">Acinetobacter genomosp. 10</name>
    <dbReference type="NCBI Taxonomy" id="106648"/>
    <lineage>
        <taxon>Bacteria</taxon>
        <taxon>Pseudomonadati</taxon>
        <taxon>Pseudomonadota</taxon>
        <taxon>Gammaproteobacteria</taxon>
        <taxon>Moraxellales</taxon>
        <taxon>Moraxellaceae</taxon>
        <taxon>Acinetobacter</taxon>
    </lineage>
</organism>
<gene>
    <name evidence="1" type="primary">umuD</name>
    <name evidence="1" type="ORF">I9054_011055</name>
</gene>
<dbReference type="Gene3D" id="2.10.109.10">
    <property type="entry name" value="Umud Fragment, subunit A"/>
    <property type="match status" value="1"/>
</dbReference>
<dbReference type="InterPro" id="IPR050077">
    <property type="entry name" value="LexA_repressor"/>
</dbReference>
<dbReference type="Proteomes" id="UP000644140">
    <property type="component" value="Chromosome"/>
</dbReference>
<dbReference type="SUPFAM" id="SSF51306">
    <property type="entry name" value="LexA/Signal peptidase"/>
    <property type="match status" value="1"/>
</dbReference>
<dbReference type="NCBIfam" id="NF007621">
    <property type="entry name" value="PRK10276.1"/>
    <property type="match status" value="1"/>
</dbReference>
<dbReference type="AlphaFoldDB" id="A0A8I1AR76"/>
<dbReference type="CDD" id="cd06529">
    <property type="entry name" value="S24_LexA-like"/>
    <property type="match status" value="1"/>
</dbReference>
<dbReference type="PANTHER" id="PTHR33516">
    <property type="entry name" value="LEXA REPRESSOR"/>
    <property type="match status" value="1"/>
</dbReference>
<dbReference type="EMBL" id="CP092085">
    <property type="protein sequence ID" value="UUN95925.1"/>
    <property type="molecule type" value="Genomic_DNA"/>
</dbReference>
<keyword evidence="1" id="KW-0548">Nucleotidyltransferase</keyword>
<evidence type="ECO:0000313" key="2">
    <source>
        <dbReference type="Proteomes" id="UP000644140"/>
    </source>
</evidence>
<dbReference type="RefSeq" id="WP_198114804.1">
    <property type="nucleotide sequence ID" value="NZ_CP066121.1"/>
</dbReference>
<dbReference type="PANTHER" id="PTHR33516:SF2">
    <property type="entry name" value="LEXA REPRESSOR-RELATED"/>
    <property type="match status" value="1"/>
</dbReference>
<dbReference type="EC" id="2.7.7.7" evidence="1"/>
<sequence>MNINLDVSSSKARLMSLKNVNLDHLKGSKIIDIREHSLKFQHIPDISRISSFQAITNASIPLVLNKIAAGFPSPAEDYIDKTVDMNDLLISNKDATFIVQVESLSMKDVGIEVNDYLIVDRSIRSQHYDVVVAFIDNEFTVKRLMITQQMSHHELFDIFQKQYDFKDLPAVWLKPENIEYQPILPRSEQELVIWGVVTKVIKNFK</sequence>
<dbReference type="InterPro" id="IPR036286">
    <property type="entry name" value="LexA/Signal_pep-like_sf"/>
</dbReference>
<dbReference type="Pfam" id="PF00717">
    <property type="entry name" value="Peptidase_S24"/>
    <property type="match status" value="1"/>
</dbReference>
<evidence type="ECO:0000313" key="1">
    <source>
        <dbReference type="EMBL" id="UUN95925.1"/>
    </source>
</evidence>